<sequence>MDSFTKFTQNVSTNWTPFASKVGRSLTQYKQLATEKLQSNVETTALPSDYLQLEKQFEATRQHTQKLLRLANHFITPPASQYDMQAIQQTVSSLTAKINTAATAATAGNSGGAARGSVVADEKVPGTVEHGFSREALEYSEKIGLEHPLGAALFKFGSIEEKVGTGRLKMDSSVQRGFVGPLEDMLRGGIQMAQTGRKEVLAARLTLDAAKKEYRSAAAVGADAQRAAVEKAEDHFVTVIEEAMRLMKAVVESPEHLVLLSGFVQSQLAYHREAAELLADLAPEIEEIKVTQEAIYRHQDMN</sequence>
<keyword evidence="2" id="KW-1185">Reference proteome</keyword>
<comment type="caution">
    <text evidence="1">The sequence shown here is derived from an EMBL/GenBank/DDBJ whole genome shotgun (WGS) entry which is preliminary data.</text>
</comment>
<organism evidence="1 2">
    <name type="scientific">Kickxella alabastrina</name>
    <dbReference type="NCBI Taxonomy" id="61397"/>
    <lineage>
        <taxon>Eukaryota</taxon>
        <taxon>Fungi</taxon>
        <taxon>Fungi incertae sedis</taxon>
        <taxon>Zoopagomycota</taxon>
        <taxon>Kickxellomycotina</taxon>
        <taxon>Kickxellomycetes</taxon>
        <taxon>Kickxellales</taxon>
        <taxon>Kickxellaceae</taxon>
        <taxon>Kickxella</taxon>
    </lineage>
</organism>
<protein>
    <submittedName>
        <fullName evidence="1">BAR domain-containing protein</fullName>
    </submittedName>
</protein>
<reference evidence="1" key="1">
    <citation type="submission" date="2022-07" db="EMBL/GenBank/DDBJ databases">
        <title>Phylogenomic reconstructions and comparative analyses of Kickxellomycotina fungi.</title>
        <authorList>
            <person name="Reynolds N.K."/>
            <person name="Stajich J.E."/>
            <person name="Barry K."/>
            <person name="Grigoriev I.V."/>
            <person name="Crous P."/>
            <person name="Smith M.E."/>
        </authorList>
    </citation>
    <scope>NUCLEOTIDE SEQUENCE</scope>
    <source>
        <strain evidence="1">Benny 63K</strain>
    </source>
</reference>
<dbReference type="Proteomes" id="UP001150581">
    <property type="component" value="Unassembled WGS sequence"/>
</dbReference>
<accession>A0ACC1IQ18</accession>
<evidence type="ECO:0000313" key="1">
    <source>
        <dbReference type="EMBL" id="KAJ1898687.1"/>
    </source>
</evidence>
<evidence type="ECO:0000313" key="2">
    <source>
        <dbReference type="Proteomes" id="UP001150581"/>
    </source>
</evidence>
<proteinExistence type="predicted"/>
<name>A0ACC1IQ18_9FUNG</name>
<dbReference type="EMBL" id="JANBPG010000218">
    <property type="protein sequence ID" value="KAJ1898687.1"/>
    <property type="molecule type" value="Genomic_DNA"/>
</dbReference>
<gene>
    <name evidence="1" type="primary">GVP36</name>
    <name evidence="1" type="ORF">LPJ66_002597</name>
</gene>